<protein>
    <submittedName>
        <fullName evidence="1">Uncharacterized protein</fullName>
    </submittedName>
</protein>
<keyword evidence="2" id="KW-1185">Reference proteome</keyword>
<evidence type="ECO:0000313" key="2">
    <source>
        <dbReference type="Proteomes" id="UP001164803"/>
    </source>
</evidence>
<sequence length="109" mass="12479">MNWFQFVKAIHSNLLGIFYQPVVQPIHKGVMTVAQIIDLSELRRLELAALLAELTEKLTFIMGLTQRDLRKLSRQEKDLLTEQLTIIEREAVELADLLGIYTEEIAASI</sequence>
<dbReference type="Proteomes" id="UP001164803">
    <property type="component" value="Chromosome"/>
</dbReference>
<organism evidence="1 2">
    <name type="scientific">Alicyclobacillus dauci</name>
    <dbReference type="NCBI Taxonomy" id="1475485"/>
    <lineage>
        <taxon>Bacteria</taxon>
        <taxon>Bacillati</taxon>
        <taxon>Bacillota</taxon>
        <taxon>Bacilli</taxon>
        <taxon>Bacillales</taxon>
        <taxon>Alicyclobacillaceae</taxon>
        <taxon>Alicyclobacillus</taxon>
    </lineage>
</organism>
<gene>
    <name evidence="1" type="ORF">NZD86_00480</name>
</gene>
<accession>A0ABY6Z4H1</accession>
<evidence type="ECO:0000313" key="1">
    <source>
        <dbReference type="EMBL" id="WAH37091.1"/>
    </source>
</evidence>
<name>A0ABY6Z4H1_9BACL</name>
<dbReference type="RefSeq" id="WP_268044528.1">
    <property type="nucleotide sequence ID" value="NZ_CP104064.1"/>
</dbReference>
<proteinExistence type="predicted"/>
<reference evidence="1" key="1">
    <citation type="submission" date="2022-08" db="EMBL/GenBank/DDBJ databases">
        <title>Alicyclobacillus dauci DSM2870, complete genome.</title>
        <authorList>
            <person name="Wang Q."/>
            <person name="Cai R."/>
            <person name="Wang Z."/>
        </authorList>
    </citation>
    <scope>NUCLEOTIDE SEQUENCE</scope>
    <source>
        <strain evidence="1">DSM 28700</strain>
    </source>
</reference>
<dbReference type="EMBL" id="CP104064">
    <property type="protein sequence ID" value="WAH37091.1"/>
    <property type="molecule type" value="Genomic_DNA"/>
</dbReference>